<dbReference type="Gene3D" id="3.20.20.240">
    <property type="entry name" value="Methylmalonyl-CoA mutase"/>
    <property type="match status" value="1"/>
</dbReference>
<dbReference type="GO" id="GO:0046872">
    <property type="term" value="F:metal ion binding"/>
    <property type="evidence" value="ECO:0007669"/>
    <property type="project" value="UniProtKB-KW"/>
</dbReference>
<evidence type="ECO:0000256" key="3">
    <source>
        <dbReference type="ARBA" id="ARBA00003359"/>
    </source>
</evidence>
<dbReference type="PROSITE" id="PS00544">
    <property type="entry name" value="METMALONYL_COA_MUTASE"/>
    <property type="match status" value="1"/>
</dbReference>
<dbReference type="NCBIfam" id="TIGR00641">
    <property type="entry name" value="acid_CoA_mut_N"/>
    <property type="match status" value="1"/>
</dbReference>
<evidence type="ECO:0000256" key="11">
    <source>
        <dbReference type="ARBA" id="ARBA00073558"/>
    </source>
</evidence>
<evidence type="ECO:0000313" key="14">
    <source>
        <dbReference type="EMBL" id="GFG90211.1"/>
    </source>
</evidence>
<dbReference type="Proteomes" id="UP000465360">
    <property type="component" value="Unassembled WGS sequence"/>
</dbReference>
<evidence type="ECO:0000256" key="1">
    <source>
        <dbReference type="ARBA" id="ARBA00000290"/>
    </source>
</evidence>
<comment type="cofactor">
    <cofactor evidence="2">
        <name>adenosylcob(III)alamin</name>
        <dbReference type="ChEBI" id="CHEBI:18408"/>
    </cofactor>
</comment>
<dbReference type="FunFam" id="3.40.50.280:FF:000002">
    <property type="entry name" value="Methylmalonyl-CoA mutase, mitochondrial"/>
    <property type="match status" value="1"/>
</dbReference>
<evidence type="ECO:0000259" key="13">
    <source>
        <dbReference type="PROSITE" id="PS51332"/>
    </source>
</evidence>
<keyword evidence="7" id="KW-0846">Cobalamin</keyword>
<dbReference type="InterPro" id="IPR006098">
    <property type="entry name" value="MMCoA_mutase_a_cat"/>
</dbReference>
<dbReference type="GO" id="GO:0031419">
    <property type="term" value="F:cobalamin binding"/>
    <property type="evidence" value="ECO:0007669"/>
    <property type="project" value="UniProtKB-KW"/>
</dbReference>
<evidence type="ECO:0000256" key="2">
    <source>
        <dbReference type="ARBA" id="ARBA00001922"/>
    </source>
</evidence>
<evidence type="ECO:0000256" key="9">
    <source>
        <dbReference type="ARBA" id="ARBA00023235"/>
    </source>
</evidence>
<gene>
    <name evidence="14" type="primary">mutB</name>
    <name evidence="14" type="ORF">MBOU_22530</name>
</gene>
<evidence type="ECO:0000256" key="12">
    <source>
        <dbReference type="SAM" id="MobiDB-lite"/>
    </source>
</evidence>
<dbReference type="NCBIfam" id="TIGR00640">
    <property type="entry name" value="acid_CoA_mut_C"/>
    <property type="match status" value="1"/>
</dbReference>
<name>A0A7I9YNH1_MYCBU</name>
<evidence type="ECO:0000256" key="6">
    <source>
        <dbReference type="ARBA" id="ARBA00012398"/>
    </source>
</evidence>
<evidence type="ECO:0000313" key="15">
    <source>
        <dbReference type="Proteomes" id="UP000465360"/>
    </source>
</evidence>
<dbReference type="SUPFAM" id="SSF52242">
    <property type="entry name" value="Cobalamin (vitamin B12)-binding domain"/>
    <property type="match status" value="1"/>
</dbReference>
<dbReference type="EC" id="5.4.99.2" evidence="6"/>
<protein>
    <recommendedName>
        <fullName evidence="11">Probable methylmalonyl-CoA mutase large subunit</fullName>
        <ecNumber evidence="6">5.4.99.2</ecNumber>
    </recommendedName>
</protein>
<dbReference type="Gene3D" id="3.40.50.280">
    <property type="entry name" value="Cobalamin-binding domain"/>
    <property type="match status" value="1"/>
</dbReference>
<dbReference type="GO" id="GO:0005737">
    <property type="term" value="C:cytoplasm"/>
    <property type="evidence" value="ECO:0007669"/>
    <property type="project" value="TreeGrafter"/>
</dbReference>
<reference evidence="14 15" key="1">
    <citation type="journal article" date="2019" name="Emerg. Microbes Infect.">
        <title>Comprehensive subspecies identification of 175 nontuberculous mycobacteria species based on 7547 genomic profiles.</title>
        <authorList>
            <person name="Matsumoto Y."/>
            <person name="Kinjo T."/>
            <person name="Motooka D."/>
            <person name="Nabeya D."/>
            <person name="Jung N."/>
            <person name="Uechi K."/>
            <person name="Horii T."/>
            <person name="Iida T."/>
            <person name="Fujita J."/>
            <person name="Nakamura S."/>
        </authorList>
    </citation>
    <scope>NUCLEOTIDE SEQUENCE [LARGE SCALE GENOMIC DNA]</scope>
    <source>
        <strain evidence="14 15">JCM 30725</strain>
    </source>
</reference>
<dbReference type="PROSITE" id="PS51332">
    <property type="entry name" value="B12_BINDING"/>
    <property type="match status" value="1"/>
</dbReference>
<organism evidence="14 15">
    <name type="scientific">Mycobacterium bourgelatii</name>
    <dbReference type="NCBI Taxonomy" id="1273442"/>
    <lineage>
        <taxon>Bacteria</taxon>
        <taxon>Bacillati</taxon>
        <taxon>Actinomycetota</taxon>
        <taxon>Actinomycetes</taxon>
        <taxon>Mycobacteriales</taxon>
        <taxon>Mycobacteriaceae</taxon>
        <taxon>Mycobacterium</taxon>
    </lineage>
</organism>
<keyword evidence="10" id="KW-0170">Cobalt</keyword>
<dbReference type="Pfam" id="PF02310">
    <property type="entry name" value="B12-binding"/>
    <property type="match status" value="1"/>
</dbReference>
<dbReference type="GO" id="GO:0004494">
    <property type="term" value="F:methylmalonyl-CoA mutase activity"/>
    <property type="evidence" value="ECO:0007669"/>
    <property type="project" value="UniProtKB-EC"/>
</dbReference>
<dbReference type="GO" id="GO:0019678">
    <property type="term" value="P:propionate metabolic process, methylmalonyl pathway"/>
    <property type="evidence" value="ECO:0007669"/>
    <property type="project" value="TreeGrafter"/>
</dbReference>
<dbReference type="InterPro" id="IPR006159">
    <property type="entry name" value="Acid_CoA_mut_C"/>
</dbReference>
<keyword evidence="8" id="KW-0479">Metal-binding</keyword>
<sequence length="757" mass="81954">MTATVPSIGSFADVPLHSERPTKPPTEETVQEHVEAAAKAHQYTPEESVWQTPEGIDVKPVYIAADRRAAEAEGYPLHTFPGEPPFLRGPYPTMYVNQPWTIRQYAGFSTAAESNAFYRRNLAAGQKGLSVAFDLATHRGYDSDHPRVQGDVGMAGVAIDSILDMRQLFDGIDLSSVSVSMTMNGAVLPILALYVVAAEEQGVPPEKLAGTIQNDILKEFMVRNTYIYPPKPSMRIISDIFGYTSAKMPKFNSISISGYHIQEAGATADLELAYTLADGVEYIKAGLDAGLDIDKFAPRLSFFWGIGMNFFMEVAKLRAGRLLWSELVAKFNPKNPKSLSLRTHSQTSGWSLTAQDVFNNVARTCIEAMAATQGHTQSLHTNALDEALALPTDFSARIARNTQLLLQQESGTTRPIDPWAGSYYVEWLTHRLAQQARAHIEEVAEHGGMAQAISEGIPKLRIEEAAARTQARIDSGQQPVIGVNKYQVEEDHEIEVLKVENSRVRAEQLAKLKELRESRDNAAVEAALAELSRAAAAENPAGGRTDPDGLSNNLMALAINAARHKATVGEISDALERVWGRHQAEIRTIAGVYRDEIQGGANITPLSKATELVEKFAEADGRRPRILVAKMGQDGHDRGQKVIATAFADIGFDVDVGSLFSTPEEVARQAADNDVHVVGVSSLAAGHLTLVPALRDALAEVGRPDIMIVVGGVIPPGDFDELYEAGAAAIYPPGTVIADAAVGLLHKLAEQLGYTLG</sequence>
<comment type="similarity">
    <text evidence="4">Belongs to the methylmalonyl-CoA mutase family.</text>
</comment>
<proteinExistence type="inferred from homology"/>
<comment type="subunit">
    <text evidence="5">Heterodimer of an alpha and a beta chain.</text>
</comment>
<dbReference type="CDD" id="cd02071">
    <property type="entry name" value="MM_CoA_mut_B12_BD"/>
    <property type="match status" value="1"/>
</dbReference>
<dbReference type="EMBL" id="BLKZ01000001">
    <property type="protein sequence ID" value="GFG90211.1"/>
    <property type="molecule type" value="Genomic_DNA"/>
</dbReference>
<keyword evidence="9" id="KW-0413">Isomerase</keyword>
<dbReference type="Pfam" id="PF01642">
    <property type="entry name" value="MM_CoA_mutase"/>
    <property type="match status" value="1"/>
</dbReference>
<dbReference type="FunFam" id="3.20.20.240:FF:000001">
    <property type="entry name" value="Probable methylmalonyl-coa mutase"/>
    <property type="match status" value="1"/>
</dbReference>
<comment type="function">
    <text evidence="3">Catalyzes the isomerization of succinyl-CoA to methylmalonyl-CoA during synthesis of propionate from tricarboxylic acid-cycle intermediates.</text>
</comment>
<dbReference type="NCBIfam" id="NF006944">
    <property type="entry name" value="PRK09426.1"/>
    <property type="match status" value="1"/>
</dbReference>
<evidence type="ECO:0000256" key="5">
    <source>
        <dbReference type="ARBA" id="ARBA00011870"/>
    </source>
</evidence>
<feature type="compositionally biased region" description="Basic and acidic residues" evidence="12">
    <location>
        <begin position="16"/>
        <end position="30"/>
    </location>
</feature>
<keyword evidence="15" id="KW-1185">Reference proteome</keyword>
<evidence type="ECO:0000256" key="7">
    <source>
        <dbReference type="ARBA" id="ARBA00022628"/>
    </source>
</evidence>
<dbReference type="RefSeq" id="WP_163711561.1">
    <property type="nucleotide sequence ID" value="NZ_BLKZ01000001.1"/>
</dbReference>
<comment type="caution">
    <text evidence="14">The sequence shown here is derived from an EMBL/GenBank/DDBJ whole genome shotgun (WGS) entry which is preliminary data.</text>
</comment>
<comment type="catalytic activity">
    <reaction evidence="1">
        <text>(R)-methylmalonyl-CoA = succinyl-CoA</text>
        <dbReference type="Rhea" id="RHEA:22888"/>
        <dbReference type="ChEBI" id="CHEBI:57292"/>
        <dbReference type="ChEBI" id="CHEBI:57326"/>
        <dbReference type="EC" id="5.4.99.2"/>
    </reaction>
</comment>
<feature type="domain" description="B12-binding" evidence="13">
    <location>
        <begin position="623"/>
        <end position="755"/>
    </location>
</feature>
<dbReference type="AlphaFoldDB" id="A0A7I9YNH1"/>
<accession>A0A7I9YNH1</accession>
<dbReference type="InterPro" id="IPR006158">
    <property type="entry name" value="Cobalamin-bd"/>
</dbReference>
<evidence type="ECO:0000256" key="8">
    <source>
        <dbReference type="ARBA" id="ARBA00022723"/>
    </source>
</evidence>
<evidence type="ECO:0000256" key="10">
    <source>
        <dbReference type="ARBA" id="ARBA00023285"/>
    </source>
</evidence>
<dbReference type="SUPFAM" id="SSF51703">
    <property type="entry name" value="Cobalamin (vitamin B12)-dependent enzymes"/>
    <property type="match status" value="1"/>
</dbReference>
<dbReference type="CDD" id="cd03679">
    <property type="entry name" value="MM_CoA_mutase_alpha_like"/>
    <property type="match status" value="1"/>
</dbReference>
<dbReference type="PANTHER" id="PTHR48101:SF4">
    <property type="entry name" value="METHYLMALONYL-COA MUTASE, MITOCHONDRIAL"/>
    <property type="match status" value="1"/>
</dbReference>
<dbReference type="InterPro" id="IPR016176">
    <property type="entry name" value="Cbl-dep_enz_cat"/>
</dbReference>
<feature type="region of interest" description="Disordered" evidence="12">
    <location>
        <begin position="1"/>
        <end position="30"/>
    </location>
</feature>
<dbReference type="PANTHER" id="PTHR48101">
    <property type="entry name" value="METHYLMALONYL-COA MUTASE, MITOCHONDRIAL-RELATED"/>
    <property type="match status" value="1"/>
</dbReference>
<dbReference type="InterPro" id="IPR006099">
    <property type="entry name" value="MeMalonylCoA_mutase_a/b_cat"/>
</dbReference>
<dbReference type="InterPro" id="IPR058549">
    <property type="entry name" value="MeMalonylCoA_mutase_a/b_site"/>
</dbReference>
<evidence type="ECO:0000256" key="4">
    <source>
        <dbReference type="ARBA" id="ARBA00008465"/>
    </source>
</evidence>
<dbReference type="InterPro" id="IPR036724">
    <property type="entry name" value="Cobalamin-bd_sf"/>
</dbReference>